<keyword evidence="1" id="KW-0472">Membrane</keyword>
<dbReference type="AlphaFoldDB" id="A0A1C6YN54"/>
<gene>
    <name evidence="2" type="ORF">PCHAJ_000326400</name>
</gene>
<organism evidence="2 3">
    <name type="scientific">Plasmodium chabaudi chabaudi</name>
    <dbReference type="NCBI Taxonomy" id="31271"/>
    <lineage>
        <taxon>Eukaryota</taxon>
        <taxon>Sar</taxon>
        <taxon>Alveolata</taxon>
        <taxon>Apicomplexa</taxon>
        <taxon>Aconoidasida</taxon>
        <taxon>Haemosporida</taxon>
        <taxon>Plasmodiidae</taxon>
        <taxon>Plasmodium</taxon>
        <taxon>Plasmodium (Vinckeia)</taxon>
    </lineage>
</organism>
<evidence type="ECO:0000313" key="3">
    <source>
        <dbReference type="Proteomes" id="UP000507163"/>
    </source>
</evidence>
<protein>
    <submittedName>
        <fullName evidence="2">Uncharacterized protein</fullName>
    </submittedName>
</protein>
<dbReference type="EMBL" id="LT608178">
    <property type="protein sequence ID" value="SCM24801.1"/>
    <property type="molecule type" value="Genomic_DNA"/>
</dbReference>
<keyword evidence="1" id="KW-0812">Transmembrane</keyword>
<name>A0A1C6YN54_PLACU</name>
<feature type="transmembrane region" description="Helical" evidence="1">
    <location>
        <begin position="6"/>
        <end position="24"/>
    </location>
</feature>
<evidence type="ECO:0000313" key="2">
    <source>
        <dbReference type="EMBL" id="SCM24801.1"/>
    </source>
</evidence>
<sequence length="261" mass="31140">MFLKNVFFVCYIVIFTNYFLLTQIETKKKYILKKYSILNNNKIISRSLRKNKLCFIQKEKNNVLIRRHKYGGNHHKHAFLVFDIIKIFGRLSNKELLGHVISHNNDFIENNKKNYKKNWEILFQNDTINYDILKTFLEKSKFEWPLTVNSGQIKKEGPIDIPVSPIVYIENCRKISDQFKNKNKNTKINLKIINDYVNELPISTDAIQCVFSSFSDLEYLTKENFIQKIHEWAPSDGVLDWYTFVYNLKEEPTDNIKKFFD</sequence>
<evidence type="ECO:0000256" key="1">
    <source>
        <dbReference type="SAM" id="Phobius"/>
    </source>
</evidence>
<reference evidence="2 3" key="1">
    <citation type="submission" date="2016-08" db="EMBL/GenBank/DDBJ databases">
        <authorList>
            <consortium name="Pathogen Informatics"/>
        </authorList>
    </citation>
    <scope>NUCLEOTIDE SEQUENCE [LARGE SCALE GENOMIC DNA]</scope>
    <source>
        <strain evidence="2 3">AJ</strain>
    </source>
</reference>
<proteinExistence type="predicted"/>
<keyword evidence="1" id="KW-1133">Transmembrane helix</keyword>
<accession>A0A1C6YN54</accession>
<dbReference type="Proteomes" id="UP000507163">
    <property type="component" value="Chromosome 12"/>
</dbReference>